<protein>
    <recommendedName>
        <fullName evidence="4">ATP-grasp domain-containing protein</fullName>
    </recommendedName>
</protein>
<dbReference type="EMBL" id="UINC01028439">
    <property type="protein sequence ID" value="SVB09425.1"/>
    <property type="molecule type" value="Genomic_DNA"/>
</dbReference>
<keyword evidence="3" id="KW-0067">ATP-binding</keyword>
<dbReference type="Pfam" id="PF13535">
    <property type="entry name" value="ATP-grasp_4"/>
    <property type="match status" value="1"/>
</dbReference>
<dbReference type="Pfam" id="PF18130">
    <property type="entry name" value="ATPgrasp_N"/>
    <property type="match status" value="1"/>
</dbReference>
<keyword evidence="1" id="KW-0436">Ligase</keyword>
<reference evidence="5" key="1">
    <citation type="submission" date="2018-05" db="EMBL/GenBank/DDBJ databases">
        <authorList>
            <person name="Lanie J.A."/>
            <person name="Ng W.-L."/>
            <person name="Kazmierczak K.M."/>
            <person name="Andrzejewski T.M."/>
            <person name="Davidsen T.M."/>
            <person name="Wayne K.J."/>
            <person name="Tettelin H."/>
            <person name="Glass J.I."/>
            <person name="Rusch D."/>
            <person name="Podicherti R."/>
            <person name="Tsui H.-C.T."/>
            <person name="Winkler M.E."/>
        </authorList>
    </citation>
    <scope>NUCLEOTIDE SEQUENCE</scope>
</reference>
<dbReference type="SUPFAM" id="SSF56059">
    <property type="entry name" value="Glutathione synthetase ATP-binding domain-like"/>
    <property type="match status" value="1"/>
</dbReference>
<dbReference type="GO" id="GO:0005524">
    <property type="term" value="F:ATP binding"/>
    <property type="evidence" value="ECO:0007669"/>
    <property type="project" value="UniProtKB-KW"/>
</dbReference>
<dbReference type="GO" id="GO:0046872">
    <property type="term" value="F:metal ion binding"/>
    <property type="evidence" value="ECO:0007669"/>
    <property type="project" value="InterPro"/>
</dbReference>
<evidence type="ECO:0000256" key="2">
    <source>
        <dbReference type="ARBA" id="ARBA00022741"/>
    </source>
</evidence>
<feature type="domain" description="ATP-grasp" evidence="4">
    <location>
        <begin position="112"/>
        <end position="325"/>
    </location>
</feature>
<dbReference type="SMART" id="SM01209">
    <property type="entry name" value="GARS_A"/>
    <property type="match status" value="1"/>
</dbReference>
<sequence>MDRLLLLVPTTTYRAAPFSNAARALGVAVTIASEEPSTLEELRPTELLTLDFSRPETAAEQAAAFAQQHPLQAVLAVDDGATEAAAAIAERLELRHHSREAVAVARDKLHCREVLEAAGLPQPAWRLVADNDDPVEVSRELATRGDTRVEAAVVGFPCVLKPRRLAASQGVIRANDTDEFVSALARLRALLAKPTVGHLAGDGVLVERYISGREVAVEALACDGTVKILEIFDKPDLGKGPFFPEETYVAPAALSLEERQQLASTVQRATTALGLSEGAIHAELKLHDGKVWVIEIAGRSIGGLCASVLRFSGIPLEEILLLQALGRELPPLERDGSAVGVRMLYPPRAGKLRVVEGLDMVESIDGVTGVRITAHRGQMLVPPPDGGMYLGFIFGAGETPEAVVQALTLAASKLDVEMRQS</sequence>
<evidence type="ECO:0000256" key="1">
    <source>
        <dbReference type="ARBA" id="ARBA00022598"/>
    </source>
</evidence>
<evidence type="ECO:0000259" key="4">
    <source>
        <dbReference type="PROSITE" id="PS50975"/>
    </source>
</evidence>
<evidence type="ECO:0000256" key="3">
    <source>
        <dbReference type="ARBA" id="ARBA00022840"/>
    </source>
</evidence>
<gene>
    <name evidence="5" type="ORF">METZ01_LOCUS162279</name>
</gene>
<dbReference type="Gene3D" id="3.30.470.20">
    <property type="entry name" value="ATP-grasp fold, B domain"/>
    <property type="match status" value="1"/>
</dbReference>
<dbReference type="InterPro" id="IPR041472">
    <property type="entry name" value="BL00235/CARNS1_N"/>
</dbReference>
<dbReference type="AlphaFoldDB" id="A0A382B6L5"/>
<dbReference type="PROSITE" id="PS50975">
    <property type="entry name" value="ATP_GRASP"/>
    <property type="match status" value="1"/>
</dbReference>
<keyword evidence="2" id="KW-0547">Nucleotide-binding</keyword>
<dbReference type="Gene3D" id="3.40.50.20">
    <property type="match status" value="1"/>
</dbReference>
<dbReference type="InterPro" id="IPR011761">
    <property type="entry name" value="ATP-grasp"/>
</dbReference>
<dbReference type="GO" id="GO:0016874">
    <property type="term" value="F:ligase activity"/>
    <property type="evidence" value="ECO:0007669"/>
    <property type="project" value="UniProtKB-KW"/>
</dbReference>
<organism evidence="5">
    <name type="scientific">marine metagenome</name>
    <dbReference type="NCBI Taxonomy" id="408172"/>
    <lineage>
        <taxon>unclassified sequences</taxon>
        <taxon>metagenomes</taxon>
        <taxon>ecological metagenomes</taxon>
    </lineage>
</organism>
<accession>A0A382B6L5</accession>
<dbReference type="InterPro" id="IPR052032">
    <property type="entry name" value="ATP-dep_AA_Ligase"/>
</dbReference>
<dbReference type="InterPro" id="IPR040570">
    <property type="entry name" value="LAL_C2"/>
</dbReference>
<dbReference type="PANTHER" id="PTHR43585:SF2">
    <property type="entry name" value="ATP-GRASP ENZYME FSQD"/>
    <property type="match status" value="1"/>
</dbReference>
<dbReference type="Pfam" id="PF18603">
    <property type="entry name" value="LAL_C2"/>
    <property type="match status" value="1"/>
</dbReference>
<name>A0A382B6L5_9ZZZZ</name>
<evidence type="ECO:0000313" key="5">
    <source>
        <dbReference type="EMBL" id="SVB09425.1"/>
    </source>
</evidence>
<proteinExistence type="predicted"/>
<dbReference type="PANTHER" id="PTHR43585">
    <property type="entry name" value="FUMIPYRROLE BIOSYNTHESIS PROTEIN C"/>
    <property type="match status" value="1"/>
</dbReference>